<reference evidence="2 3" key="2">
    <citation type="journal article" date="2017" name="Front. Plant Sci.">
        <title>Gene Classification and Mining of Molecular Markers Useful in Red Clover (Trifolium pratense) Breeding.</title>
        <authorList>
            <person name="Istvanek J."/>
            <person name="Dluhosova J."/>
            <person name="Dluhos P."/>
            <person name="Patkova L."/>
            <person name="Nedelnik J."/>
            <person name="Repkova J."/>
        </authorList>
    </citation>
    <scope>NUCLEOTIDE SEQUENCE [LARGE SCALE GENOMIC DNA]</scope>
    <source>
        <strain evidence="3">cv. Tatra</strain>
        <tissue evidence="2">Young leaves</tissue>
    </source>
</reference>
<dbReference type="GO" id="GO:0004185">
    <property type="term" value="F:serine-type carboxypeptidase activity"/>
    <property type="evidence" value="ECO:0007669"/>
    <property type="project" value="InterPro"/>
</dbReference>
<evidence type="ECO:0000256" key="1">
    <source>
        <dbReference type="ARBA" id="ARBA00009431"/>
    </source>
</evidence>
<dbReference type="Gene3D" id="3.40.50.1820">
    <property type="entry name" value="alpha/beta hydrolase"/>
    <property type="match status" value="1"/>
</dbReference>
<name>A0A2K3KHA2_TRIPR</name>
<keyword evidence="2" id="KW-0378">Hydrolase</keyword>
<keyword evidence="2" id="KW-0645">Protease</keyword>
<dbReference type="InterPro" id="IPR001563">
    <property type="entry name" value="Peptidase_S10"/>
</dbReference>
<organism evidence="2 3">
    <name type="scientific">Trifolium pratense</name>
    <name type="common">Red clover</name>
    <dbReference type="NCBI Taxonomy" id="57577"/>
    <lineage>
        <taxon>Eukaryota</taxon>
        <taxon>Viridiplantae</taxon>
        <taxon>Streptophyta</taxon>
        <taxon>Embryophyta</taxon>
        <taxon>Tracheophyta</taxon>
        <taxon>Spermatophyta</taxon>
        <taxon>Magnoliopsida</taxon>
        <taxon>eudicotyledons</taxon>
        <taxon>Gunneridae</taxon>
        <taxon>Pentapetalae</taxon>
        <taxon>rosids</taxon>
        <taxon>fabids</taxon>
        <taxon>Fabales</taxon>
        <taxon>Fabaceae</taxon>
        <taxon>Papilionoideae</taxon>
        <taxon>50 kb inversion clade</taxon>
        <taxon>NPAAA clade</taxon>
        <taxon>Hologalegina</taxon>
        <taxon>IRL clade</taxon>
        <taxon>Trifolieae</taxon>
        <taxon>Trifolium</taxon>
    </lineage>
</organism>
<dbReference type="STRING" id="57577.A0A2K3KHA2"/>
<gene>
    <name evidence="2" type="ORF">L195_g054655</name>
</gene>
<dbReference type="Proteomes" id="UP000236291">
    <property type="component" value="Unassembled WGS sequence"/>
</dbReference>
<evidence type="ECO:0000313" key="3">
    <source>
        <dbReference type="Proteomes" id="UP000236291"/>
    </source>
</evidence>
<dbReference type="SUPFAM" id="SSF53474">
    <property type="entry name" value="alpha/beta-Hydrolases"/>
    <property type="match status" value="1"/>
</dbReference>
<comment type="caution">
    <text evidence="2">The sequence shown here is derived from an EMBL/GenBank/DDBJ whole genome shotgun (WGS) entry which is preliminary data.</text>
</comment>
<dbReference type="AlphaFoldDB" id="A0A2K3KHA2"/>
<feature type="non-terminal residue" evidence="2">
    <location>
        <position position="98"/>
    </location>
</feature>
<dbReference type="EMBL" id="ASHM01096373">
    <property type="protein sequence ID" value="PNX65666.1"/>
    <property type="molecule type" value="Genomic_DNA"/>
</dbReference>
<accession>A0A2K3KHA2</accession>
<dbReference type="InterPro" id="IPR029058">
    <property type="entry name" value="AB_hydrolase_fold"/>
</dbReference>
<sequence length="98" mass="10901">GPGCSSIGQGAFTEHGPFQPTRKGGLVKNRYSWNRVANMLYLESPVGVGFSFSANISDYFLVTDERTAMDALVFLQGWFTRFPKYQNSDVFITGESYA</sequence>
<comment type="similarity">
    <text evidence="1">Belongs to the peptidase S10 family.</text>
</comment>
<reference evidence="2 3" key="1">
    <citation type="journal article" date="2014" name="Am. J. Bot.">
        <title>Genome assembly and annotation for red clover (Trifolium pratense; Fabaceae).</title>
        <authorList>
            <person name="Istvanek J."/>
            <person name="Jaros M."/>
            <person name="Krenek A."/>
            <person name="Repkova J."/>
        </authorList>
    </citation>
    <scope>NUCLEOTIDE SEQUENCE [LARGE SCALE GENOMIC DNA]</scope>
    <source>
        <strain evidence="3">cv. Tatra</strain>
        <tissue evidence="2">Young leaves</tissue>
    </source>
</reference>
<proteinExistence type="inferred from homology"/>
<dbReference type="PANTHER" id="PTHR11802">
    <property type="entry name" value="SERINE PROTEASE FAMILY S10 SERINE CARBOXYPEPTIDASE"/>
    <property type="match status" value="1"/>
</dbReference>
<protein>
    <submittedName>
        <fullName evidence="2">Serine carboxypeptidase 45-like protein</fullName>
    </submittedName>
</protein>
<feature type="non-terminal residue" evidence="2">
    <location>
        <position position="1"/>
    </location>
</feature>
<keyword evidence="2" id="KW-0121">Carboxypeptidase</keyword>
<dbReference type="PANTHER" id="PTHR11802:SF281">
    <property type="entry name" value="CARBOXYPEPTIDASE"/>
    <property type="match status" value="1"/>
</dbReference>
<dbReference type="GO" id="GO:0006508">
    <property type="term" value="P:proteolysis"/>
    <property type="evidence" value="ECO:0007669"/>
    <property type="project" value="InterPro"/>
</dbReference>
<dbReference type="GO" id="GO:0005773">
    <property type="term" value="C:vacuole"/>
    <property type="evidence" value="ECO:0007669"/>
    <property type="project" value="TreeGrafter"/>
</dbReference>
<evidence type="ECO:0000313" key="2">
    <source>
        <dbReference type="EMBL" id="PNX65666.1"/>
    </source>
</evidence>
<dbReference type="Pfam" id="PF00450">
    <property type="entry name" value="Peptidase_S10"/>
    <property type="match status" value="1"/>
</dbReference>
<dbReference type="PRINTS" id="PR00724">
    <property type="entry name" value="CRBOXYPTASEC"/>
</dbReference>